<evidence type="ECO:0000313" key="5">
    <source>
        <dbReference type="EMBL" id="UXE61787.1"/>
    </source>
</evidence>
<name>A0A977KXN5_9CYAN</name>
<comment type="function">
    <text evidence="3">Required for maturation of 30S ribosomal subunits.</text>
</comment>
<keyword evidence="1 3" id="KW-0963">Cytoplasm</keyword>
<dbReference type="PANTHER" id="PTHR33867:SF1">
    <property type="entry name" value="RIBOSOME MATURATION FACTOR RIMP"/>
    <property type="match status" value="1"/>
</dbReference>
<dbReference type="AlphaFoldDB" id="A0A977KXN5"/>
<protein>
    <recommendedName>
        <fullName evidence="3">Ribosome maturation factor RimP</fullName>
    </recommendedName>
</protein>
<gene>
    <name evidence="3 5" type="primary">rimP</name>
    <name evidence="5" type="ORF">KA717_02280</name>
</gene>
<dbReference type="Pfam" id="PF02576">
    <property type="entry name" value="RimP_N"/>
    <property type="match status" value="1"/>
</dbReference>
<evidence type="ECO:0000256" key="2">
    <source>
        <dbReference type="ARBA" id="ARBA00022517"/>
    </source>
</evidence>
<dbReference type="SUPFAM" id="SSF75420">
    <property type="entry name" value="YhbC-like, N-terminal domain"/>
    <property type="match status" value="1"/>
</dbReference>
<evidence type="ECO:0000256" key="1">
    <source>
        <dbReference type="ARBA" id="ARBA00022490"/>
    </source>
</evidence>
<dbReference type="FunFam" id="3.30.300.70:FF:000001">
    <property type="entry name" value="Ribosome maturation factor RimP"/>
    <property type="match status" value="1"/>
</dbReference>
<dbReference type="GO" id="GO:0005829">
    <property type="term" value="C:cytosol"/>
    <property type="evidence" value="ECO:0007669"/>
    <property type="project" value="TreeGrafter"/>
</dbReference>
<dbReference type="Gene3D" id="3.30.300.70">
    <property type="entry name" value="RimP-like superfamily, N-terminal"/>
    <property type="match status" value="1"/>
</dbReference>
<dbReference type="GO" id="GO:0006412">
    <property type="term" value="P:translation"/>
    <property type="evidence" value="ECO:0007669"/>
    <property type="project" value="TreeGrafter"/>
</dbReference>
<dbReference type="HAMAP" id="MF_01077">
    <property type="entry name" value="RimP"/>
    <property type="match status" value="1"/>
</dbReference>
<dbReference type="InterPro" id="IPR003728">
    <property type="entry name" value="Ribosome_maturation_RimP"/>
</dbReference>
<comment type="subcellular location">
    <subcellularLocation>
        <location evidence="3">Cytoplasm</location>
    </subcellularLocation>
</comment>
<dbReference type="PANTHER" id="PTHR33867">
    <property type="entry name" value="RIBOSOME MATURATION FACTOR RIMP"/>
    <property type="match status" value="1"/>
</dbReference>
<organism evidence="5">
    <name type="scientific">Woronichinia naegeliana WA131</name>
    <dbReference type="NCBI Taxonomy" id="2824559"/>
    <lineage>
        <taxon>Bacteria</taxon>
        <taxon>Bacillati</taxon>
        <taxon>Cyanobacteriota</taxon>
        <taxon>Cyanophyceae</taxon>
        <taxon>Synechococcales</taxon>
        <taxon>Coelosphaeriaceae</taxon>
        <taxon>Woronichinia</taxon>
    </lineage>
</organism>
<keyword evidence="2 3" id="KW-0690">Ribosome biogenesis</keyword>
<evidence type="ECO:0000256" key="3">
    <source>
        <dbReference type="HAMAP-Rule" id="MF_01077"/>
    </source>
</evidence>
<dbReference type="GO" id="GO:0000028">
    <property type="term" value="P:ribosomal small subunit assembly"/>
    <property type="evidence" value="ECO:0007669"/>
    <property type="project" value="TreeGrafter"/>
</dbReference>
<evidence type="ECO:0000259" key="4">
    <source>
        <dbReference type="Pfam" id="PF02576"/>
    </source>
</evidence>
<dbReference type="NCBIfam" id="NF000935">
    <property type="entry name" value="PRK00092.3-3"/>
    <property type="match status" value="1"/>
</dbReference>
<dbReference type="KEGG" id="wna:KA717_02280"/>
<reference evidence="5" key="1">
    <citation type="submission" date="2021-04" db="EMBL/GenBank/DDBJ databases">
        <title>Genome sequence of Woronichinia naegeliana from Washington state freshwater lake bloom.</title>
        <authorList>
            <person name="Dreher T.W."/>
        </authorList>
    </citation>
    <scope>NUCLEOTIDE SEQUENCE</scope>
    <source>
        <strain evidence="5">WA131</strain>
    </source>
</reference>
<dbReference type="Proteomes" id="UP001065613">
    <property type="component" value="Chromosome"/>
</dbReference>
<dbReference type="InterPro" id="IPR028998">
    <property type="entry name" value="RimP_C"/>
</dbReference>
<comment type="similarity">
    <text evidence="3">Belongs to the RimP family.</text>
</comment>
<dbReference type="InterPro" id="IPR035956">
    <property type="entry name" value="RimP_N_sf"/>
</dbReference>
<proteinExistence type="inferred from homology"/>
<dbReference type="InterPro" id="IPR036847">
    <property type="entry name" value="RimP_C_sf"/>
</dbReference>
<dbReference type="SUPFAM" id="SSF74942">
    <property type="entry name" value="YhbC-like, C-terminal domain"/>
    <property type="match status" value="1"/>
</dbReference>
<dbReference type="EMBL" id="CP073041">
    <property type="protein sequence ID" value="UXE61787.1"/>
    <property type="molecule type" value="Genomic_DNA"/>
</dbReference>
<sequence length="151" mass="16726">MTHPLIPPILELIHPIAENLGLDVVDVVFQTNKRPPVLRVDIRNPQQDTSLDDCEKMSRALDSQLESTALIPSAYVLEVSSPGIDRQLLSDRDFIAFKGFGVRVTTAVPFAGHQQWQGCLQGRDDSQLYLNLKGRAIAIPRDLVVTVQLDG</sequence>
<feature type="domain" description="Ribosome maturation factor RimP N-terminal" evidence="4">
    <location>
        <begin position="12"/>
        <end position="85"/>
    </location>
</feature>
<dbReference type="CDD" id="cd01734">
    <property type="entry name" value="YlxS_C"/>
    <property type="match status" value="1"/>
</dbReference>
<dbReference type="InterPro" id="IPR028989">
    <property type="entry name" value="RimP_N"/>
</dbReference>
<accession>A0A977KXN5</accession>